<dbReference type="SUPFAM" id="SSF58038">
    <property type="entry name" value="SNARE fusion complex"/>
    <property type="match status" value="1"/>
</dbReference>
<dbReference type="Proteomes" id="UP000799770">
    <property type="component" value="Unassembled WGS sequence"/>
</dbReference>
<proteinExistence type="inferred from homology"/>
<dbReference type="SMART" id="SM01270">
    <property type="entry name" value="Longin"/>
    <property type="match status" value="1"/>
</dbReference>
<dbReference type="GO" id="GO:0005484">
    <property type="term" value="F:SNAP receptor activity"/>
    <property type="evidence" value="ECO:0007669"/>
    <property type="project" value="TreeGrafter"/>
</dbReference>
<feature type="domain" description="Longin" evidence="9">
    <location>
        <begin position="7"/>
        <end position="124"/>
    </location>
</feature>
<evidence type="ECO:0000313" key="11">
    <source>
        <dbReference type="EMBL" id="KAF2115893.1"/>
    </source>
</evidence>
<evidence type="ECO:0000256" key="3">
    <source>
        <dbReference type="ARBA" id="ARBA00023136"/>
    </source>
</evidence>
<dbReference type="AlphaFoldDB" id="A0A6A5ZAE2"/>
<dbReference type="EMBL" id="ML977322">
    <property type="protein sequence ID" value="KAF2115893.1"/>
    <property type="molecule type" value="Genomic_DNA"/>
</dbReference>
<evidence type="ECO:0000256" key="7">
    <source>
        <dbReference type="ARBA" id="ARBA00046278"/>
    </source>
</evidence>
<dbReference type="SUPFAM" id="SSF64356">
    <property type="entry name" value="SNARE-like"/>
    <property type="match status" value="1"/>
</dbReference>
<evidence type="ECO:0000256" key="1">
    <source>
        <dbReference type="ARBA" id="ARBA00008025"/>
    </source>
</evidence>
<reference evidence="11" key="1">
    <citation type="journal article" date="2020" name="Stud. Mycol.">
        <title>101 Dothideomycetes genomes: a test case for predicting lifestyles and emergence of pathogens.</title>
        <authorList>
            <person name="Haridas S."/>
            <person name="Albert R."/>
            <person name="Binder M."/>
            <person name="Bloem J."/>
            <person name="Labutti K."/>
            <person name="Salamov A."/>
            <person name="Andreopoulos B."/>
            <person name="Baker S."/>
            <person name="Barry K."/>
            <person name="Bills G."/>
            <person name="Bluhm B."/>
            <person name="Cannon C."/>
            <person name="Castanera R."/>
            <person name="Culley D."/>
            <person name="Daum C."/>
            <person name="Ezra D."/>
            <person name="Gonzalez J."/>
            <person name="Henrissat B."/>
            <person name="Kuo A."/>
            <person name="Liang C."/>
            <person name="Lipzen A."/>
            <person name="Lutzoni F."/>
            <person name="Magnuson J."/>
            <person name="Mondo S."/>
            <person name="Nolan M."/>
            <person name="Ohm R."/>
            <person name="Pangilinan J."/>
            <person name="Park H.-J."/>
            <person name="Ramirez L."/>
            <person name="Alfaro M."/>
            <person name="Sun H."/>
            <person name="Tritt A."/>
            <person name="Yoshinaga Y."/>
            <person name="Zwiers L.-H."/>
            <person name="Turgeon B."/>
            <person name="Goodwin S."/>
            <person name="Spatafora J."/>
            <person name="Crous P."/>
            <person name="Grigoriev I."/>
        </authorList>
    </citation>
    <scope>NUCLEOTIDE SEQUENCE</scope>
    <source>
        <strain evidence="11">CBS 627.86</strain>
    </source>
</reference>
<comment type="subcellular location">
    <subcellularLocation>
        <location evidence="7">Endomembrane system</location>
        <topology evidence="7">Lipid-anchor</topology>
        <orientation evidence="7">Cytoplasmic side</orientation>
    </subcellularLocation>
</comment>
<evidence type="ECO:0000259" key="10">
    <source>
        <dbReference type="PROSITE" id="PS50892"/>
    </source>
</evidence>
<dbReference type="GO" id="GO:0005794">
    <property type="term" value="C:Golgi apparatus"/>
    <property type="evidence" value="ECO:0007669"/>
    <property type="project" value="TreeGrafter"/>
</dbReference>
<evidence type="ECO:0000256" key="4">
    <source>
        <dbReference type="ARBA" id="ARBA00023139"/>
    </source>
</evidence>
<dbReference type="Pfam" id="PF00957">
    <property type="entry name" value="Synaptobrevin"/>
    <property type="match status" value="1"/>
</dbReference>
<dbReference type="PROSITE" id="PS50892">
    <property type="entry name" value="V_SNARE"/>
    <property type="match status" value="1"/>
</dbReference>
<accession>A0A6A5ZAE2</accession>
<dbReference type="Gene3D" id="1.20.5.110">
    <property type="match status" value="1"/>
</dbReference>
<dbReference type="Pfam" id="PF13774">
    <property type="entry name" value="Longin"/>
    <property type="match status" value="1"/>
</dbReference>
<comment type="similarity">
    <text evidence="1">Belongs to the synaptobrevin family.</text>
</comment>
<dbReference type="Gene3D" id="3.30.450.50">
    <property type="entry name" value="Longin domain"/>
    <property type="match status" value="1"/>
</dbReference>
<evidence type="ECO:0000256" key="5">
    <source>
        <dbReference type="ARBA" id="ARBA00023288"/>
    </source>
</evidence>
<gene>
    <name evidence="11" type="ORF">BDV96DRAFT_612488</name>
</gene>
<evidence type="ECO:0000259" key="9">
    <source>
        <dbReference type="PROSITE" id="PS50859"/>
    </source>
</evidence>
<dbReference type="InterPro" id="IPR010908">
    <property type="entry name" value="Longin_dom"/>
</dbReference>
<dbReference type="InterPro" id="IPR042855">
    <property type="entry name" value="V_SNARE_CC"/>
</dbReference>
<evidence type="ECO:0000256" key="6">
    <source>
        <dbReference type="ARBA" id="ARBA00023289"/>
    </source>
</evidence>
<organism evidence="11 12">
    <name type="scientific">Lophiotrema nucula</name>
    <dbReference type="NCBI Taxonomy" id="690887"/>
    <lineage>
        <taxon>Eukaryota</taxon>
        <taxon>Fungi</taxon>
        <taxon>Dikarya</taxon>
        <taxon>Ascomycota</taxon>
        <taxon>Pezizomycotina</taxon>
        <taxon>Dothideomycetes</taxon>
        <taxon>Pleosporomycetidae</taxon>
        <taxon>Pleosporales</taxon>
        <taxon>Lophiotremataceae</taxon>
        <taxon>Lophiotrema</taxon>
    </lineage>
</organism>
<dbReference type="GO" id="GO:0006888">
    <property type="term" value="P:endoplasmic reticulum to Golgi vesicle-mediated transport"/>
    <property type="evidence" value="ECO:0007669"/>
    <property type="project" value="TreeGrafter"/>
</dbReference>
<keyword evidence="6" id="KW-0636">Prenylation</keyword>
<keyword evidence="4" id="KW-0564">Palmitate</keyword>
<dbReference type="OrthoDB" id="27923at2759"/>
<dbReference type="InterPro" id="IPR011012">
    <property type="entry name" value="Longin-like_dom_sf"/>
</dbReference>
<evidence type="ECO:0000256" key="8">
    <source>
        <dbReference type="PROSITE-ProRule" id="PRU00290"/>
    </source>
</evidence>
<sequence>MKIVYVGIWRNESKPAVELVHEANLAGLNFFQKPPVLEFLQAAAASFAGQTLPGQRNTVMPKPGEEGENNTLVSYGRTEGFCGICITDREYDARVAHGLLNKVVDDFLTRYNRPAFQSAAPNSLQLPDLKGDLQKWQDPAQADNITKIQRELDETKINLHGSIQAALERGQKFEDMVAKSENLSASSKMFYTQAKKQNSCCVVM</sequence>
<keyword evidence="3" id="KW-0472">Membrane</keyword>
<dbReference type="PANTHER" id="PTHR45806">
    <property type="entry name" value="SYNAPTOBREVIN HOMOLOG YKT6"/>
    <property type="match status" value="1"/>
</dbReference>
<keyword evidence="2" id="KW-0488">Methylation</keyword>
<keyword evidence="12" id="KW-1185">Reference proteome</keyword>
<name>A0A6A5ZAE2_9PLEO</name>
<dbReference type="CDD" id="cd14824">
    <property type="entry name" value="Longin"/>
    <property type="match status" value="1"/>
</dbReference>
<feature type="domain" description="V-SNARE coiled-coil homology" evidence="10">
    <location>
        <begin position="144"/>
        <end position="204"/>
    </location>
</feature>
<protein>
    <submittedName>
        <fullName evidence="11">Longin-like domain-containing protein</fullName>
    </submittedName>
</protein>
<keyword evidence="8" id="KW-0175">Coiled coil</keyword>
<evidence type="ECO:0000256" key="2">
    <source>
        <dbReference type="ARBA" id="ARBA00022481"/>
    </source>
</evidence>
<dbReference type="PANTHER" id="PTHR45806:SF1">
    <property type="entry name" value="SYNAPTOBREVIN HOMOLOG YKT6"/>
    <property type="match status" value="1"/>
</dbReference>
<dbReference type="PROSITE" id="PS50859">
    <property type="entry name" value="LONGIN"/>
    <property type="match status" value="1"/>
</dbReference>
<keyword evidence="5" id="KW-0449">Lipoprotein</keyword>
<evidence type="ECO:0000313" key="12">
    <source>
        <dbReference type="Proteomes" id="UP000799770"/>
    </source>
</evidence>